<feature type="domain" description="Helicase ATP-binding" evidence="11">
    <location>
        <begin position="216"/>
        <end position="403"/>
    </location>
</feature>
<feature type="compositionally biased region" description="Acidic residues" evidence="10">
    <location>
        <begin position="565"/>
        <end position="578"/>
    </location>
</feature>
<keyword evidence="5" id="KW-0347">Helicase</keyword>
<keyword evidence="7" id="KW-0238">DNA-binding</keyword>
<dbReference type="InterPro" id="IPR049730">
    <property type="entry name" value="SNF2/RAD54-like_C"/>
</dbReference>
<feature type="coiled-coil region" evidence="9">
    <location>
        <begin position="1060"/>
        <end position="1087"/>
    </location>
</feature>
<dbReference type="EMBL" id="OU015569">
    <property type="protein sequence ID" value="CAG5100264.1"/>
    <property type="molecule type" value="Genomic_DNA"/>
</dbReference>
<gene>
    <name evidence="13" type="ORF">OKIOD_LOCUS8479</name>
</gene>
<comment type="similarity">
    <text evidence="2">Belongs to the SNF2/RAD54 helicase family.</text>
</comment>
<keyword evidence="6" id="KW-0067">ATP-binding</keyword>
<feature type="region of interest" description="Disordered" evidence="10">
    <location>
        <begin position="1"/>
        <end position="118"/>
    </location>
</feature>
<evidence type="ECO:0000256" key="3">
    <source>
        <dbReference type="ARBA" id="ARBA00022741"/>
    </source>
</evidence>
<sequence>MGMDTDTIGPVVETPVALGGTNPAEDAVTSNGEIAKLEEEEQLDQNQHKQIGSDDSAITSSESDGNSGGTSSSGENDESEFEEAKKVEAEKSKEEKDEKPPKPKVEKPKEEVPDTRHKLRKIIEVNSLAEETVKAEQEEKDRRQRLLEIEKEEEEEAKKLNEDEKDGEKKGVEKTGLVLQHEPRVAVDYRIARRLKEHQNGGVKFMFANMVERVDRSKSSDGQGCILAHCMGLGKTIQTLSFLQAVLCSEHLDWCKNVLVLCPMNTLHNWLRELHEWLDELQRPELACYSLNDSPTPKERVQELQRWQNQGGIMVMGYDMYRMLATGNRTRVPKYKKAQKAALLDPGPDIIICDEGHLLKNSEAAIAKVLSKIRTRRRCVLTGTPLQNNLIEYHCMASFVKPNLLGTLKEFRNRFVNPILNGQHADSTSYDVTIMKRRAHVLHNLLSGCVQRKDYHVLSKHLPEKYEYIISVRLTSFQQELYKFYLENVSNKGEKVENQQGRGVSGLFADYQNLMRVWTHPKLLETHSLKREFADLFVEHEEAESDLEELAKNINSEDEQIAILEDGDPGLDSTDEEGSDKFNFGEDAPLQYELDEPEEPKKKLSRAERRQKRNDDKLRGLEEEEDIGEFQTLESAQRSKLEWWGKLSKEVDLNGLHHSSKIQVLLELMRVCEMRGEKLLVFSQSLMSLDLIEEFLQQCTTLVEGGLPSPAGSGKWVKNEDYFRMDGATSGGKRHEFIGQFNDPLNLRSRLFLISTKAGCLGVNLVAATRVVIFDASWNPTHDIQSIFRVYRIGQTKPVFIYRLVAQGTMEEKVYRRQVQKQGLAQRVLDEQQVGRFFSQGDLKELYMFECENTPETEDDGGKRFKKPKDGVFADLLFQGNWARRISKYHEHDSLLDHIESEELSPEERAAAWAEYEAERTNGYNYHVQNQQAQQQLLLKQAREAERQRQVLLKQAQEQKRKEQQKKSQPTTTQSGNNLTSLNALTQIIGATQEFQNSMNQLNALQQVVIQRHTELEQAKEEAEQAGAGDTSLDSMSTEDLVEKMASTSIYAALSRDELRKIAAAALAETQKQRDRAQKKLQDAYSNYTMVQQTFQLQVMVLINANPQLAPIYLSQLTGQTQAMADEGKNVPAKVIEQLMKAQQRK</sequence>
<dbReference type="InterPro" id="IPR014001">
    <property type="entry name" value="Helicase_ATP-bd"/>
</dbReference>
<evidence type="ECO:0000256" key="10">
    <source>
        <dbReference type="SAM" id="MobiDB-lite"/>
    </source>
</evidence>
<feature type="compositionally biased region" description="Basic and acidic residues" evidence="10">
    <location>
        <begin position="957"/>
        <end position="966"/>
    </location>
</feature>
<proteinExistence type="inferred from homology"/>
<name>A0ABN7SJE8_OIKDI</name>
<keyword evidence="8" id="KW-0539">Nucleus</keyword>
<evidence type="ECO:0000256" key="8">
    <source>
        <dbReference type="ARBA" id="ARBA00023242"/>
    </source>
</evidence>
<evidence type="ECO:0000259" key="12">
    <source>
        <dbReference type="PROSITE" id="PS51194"/>
    </source>
</evidence>
<feature type="compositionally biased region" description="Basic and acidic residues" evidence="10">
    <location>
        <begin position="82"/>
        <end position="116"/>
    </location>
</feature>
<dbReference type="InterPro" id="IPR027417">
    <property type="entry name" value="P-loop_NTPase"/>
</dbReference>
<dbReference type="PROSITE" id="PS51192">
    <property type="entry name" value="HELICASE_ATP_BIND_1"/>
    <property type="match status" value="1"/>
</dbReference>
<dbReference type="InterPro" id="IPR000330">
    <property type="entry name" value="SNF2_N"/>
</dbReference>
<dbReference type="Gene3D" id="3.40.50.10810">
    <property type="entry name" value="Tandem AAA-ATPase domain"/>
    <property type="match status" value="1"/>
</dbReference>
<dbReference type="Proteomes" id="UP001158576">
    <property type="component" value="Chromosome XSR"/>
</dbReference>
<reference evidence="13 14" key="1">
    <citation type="submission" date="2021-04" db="EMBL/GenBank/DDBJ databases">
        <authorList>
            <person name="Bliznina A."/>
        </authorList>
    </citation>
    <scope>NUCLEOTIDE SEQUENCE [LARGE SCALE GENOMIC DNA]</scope>
</reference>
<dbReference type="Gene3D" id="1.20.120.850">
    <property type="entry name" value="SWI2/SNF2 ATPases, N-terminal domain"/>
    <property type="match status" value="1"/>
</dbReference>
<evidence type="ECO:0000256" key="9">
    <source>
        <dbReference type="SAM" id="Coils"/>
    </source>
</evidence>
<dbReference type="InterPro" id="IPR001650">
    <property type="entry name" value="Helicase_C-like"/>
</dbReference>
<accession>A0ABN7SJE8</accession>
<keyword evidence="3" id="KW-0547">Nucleotide-binding</keyword>
<evidence type="ECO:0000313" key="13">
    <source>
        <dbReference type="EMBL" id="CAG5100264.1"/>
    </source>
</evidence>
<feature type="region of interest" description="Disordered" evidence="10">
    <location>
        <begin position="565"/>
        <end position="617"/>
    </location>
</feature>
<dbReference type="Pfam" id="PF00176">
    <property type="entry name" value="SNF2-rel_dom"/>
    <property type="match status" value="1"/>
</dbReference>
<feature type="region of interest" description="Disordered" evidence="10">
    <location>
        <begin position="954"/>
        <end position="979"/>
    </location>
</feature>
<protein>
    <submittedName>
        <fullName evidence="13">Oidioi.mRNA.OKI2018_I69.XSR.g16921.t1.cds</fullName>
    </submittedName>
</protein>
<evidence type="ECO:0000313" key="14">
    <source>
        <dbReference type="Proteomes" id="UP001158576"/>
    </source>
</evidence>
<dbReference type="InterPro" id="IPR038718">
    <property type="entry name" value="SNF2-like_sf"/>
</dbReference>
<evidence type="ECO:0000256" key="5">
    <source>
        <dbReference type="ARBA" id="ARBA00022806"/>
    </source>
</evidence>
<dbReference type="PANTHER" id="PTHR45797:SF3">
    <property type="entry name" value="TRANSCRIPTIONAL REGULATOR ATRX HOMOLOG"/>
    <property type="match status" value="1"/>
</dbReference>
<keyword evidence="9" id="KW-0175">Coiled coil</keyword>
<feature type="domain" description="Helicase C-terminal" evidence="12">
    <location>
        <begin position="664"/>
        <end position="844"/>
    </location>
</feature>
<feature type="compositionally biased region" description="Basic and acidic residues" evidence="10">
    <location>
        <begin position="599"/>
        <end position="617"/>
    </location>
</feature>
<evidence type="ECO:0000256" key="6">
    <source>
        <dbReference type="ARBA" id="ARBA00022840"/>
    </source>
</evidence>
<dbReference type="Pfam" id="PF00271">
    <property type="entry name" value="Helicase_C"/>
    <property type="match status" value="1"/>
</dbReference>
<feature type="coiled-coil region" evidence="9">
    <location>
        <begin position="133"/>
        <end position="170"/>
    </location>
</feature>
<dbReference type="PANTHER" id="PTHR45797">
    <property type="entry name" value="RAD54-LIKE"/>
    <property type="match status" value="1"/>
</dbReference>
<keyword evidence="14" id="KW-1185">Reference proteome</keyword>
<dbReference type="Gene3D" id="3.40.50.300">
    <property type="entry name" value="P-loop containing nucleotide triphosphate hydrolases"/>
    <property type="match status" value="2"/>
</dbReference>
<dbReference type="SUPFAM" id="SSF52540">
    <property type="entry name" value="P-loop containing nucleoside triphosphate hydrolases"/>
    <property type="match status" value="2"/>
</dbReference>
<evidence type="ECO:0000256" key="4">
    <source>
        <dbReference type="ARBA" id="ARBA00022801"/>
    </source>
</evidence>
<dbReference type="PROSITE" id="PS51194">
    <property type="entry name" value="HELICASE_CTER"/>
    <property type="match status" value="1"/>
</dbReference>
<evidence type="ECO:0000256" key="1">
    <source>
        <dbReference type="ARBA" id="ARBA00004123"/>
    </source>
</evidence>
<dbReference type="SMART" id="SM00487">
    <property type="entry name" value="DEXDc"/>
    <property type="match status" value="1"/>
</dbReference>
<evidence type="ECO:0000259" key="11">
    <source>
        <dbReference type="PROSITE" id="PS51192"/>
    </source>
</evidence>
<feature type="compositionally biased region" description="Low complexity" evidence="10">
    <location>
        <begin position="59"/>
        <end position="74"/>
    </location>
</feature>
<organism evidence="13 14">
    <name type="scientific">Oikopleura dioica</name>
    <name type="common">Tunicate</name>
    <dbReference type="NCBI Taxonomy" id="34765"/>
    <lineage>
        <taxon>Eukaryota</taxon>
        <taxon>Metazoa</taxon>
        <taxon>Chordata</taxon>
        <taxon>Tunicata</taxon>
        <taxon>Appendicularia</taxon>
        <taxon>Copelata</taxon>
        <taxon>Oikopleuridae</taxon>
        <taxon>Oikopleura</taxon>
    </lineage>
</organism>
<comment type="subcellular location">
    <subcellularLocation>
        <location evidence="1">Nucleus</location>
    </subcellularLocation>
</comment>
<dbReference type="InterPro" id="IPR044574">
    <property type="entry name" value="ARIP4-like"/>
</dbReference>
<evidence type="ECO:0000256" key="2">
    <source>
        <dbReference type="ARBA" id="ARBA00007025"/>
    </source>
</evidence>
<keyword evidence="4" id="KW-0378">Hydrolase</keyword>
<evidence type="ECO:0000256" key="7">
    <source>
        <dbReference type="ARBA" id="ARBA00023125"/>
    </source>
</evidence>
<dbReference type="SMART" id="SM00490">
    <property type="entry name" value="HELICc"/>
    <property type="match status" value="1"/>
</dbReference>
<dbReference type="CDD" id="cd18793">
    <property type="entry name" value="SF2_C_SNF"/>
    <property type="match status" value="1"/>
</dbReference>